<sequence>MKQLLAFTVLSAALAVALTPAAFADEKEANIAAFEAAGFTLVNEDCADTQLFNELSCYSKNTPLLIAPGERYVYGRTYEEILMINPGIQDYLVDGYLPPKHWIATDEPTVD</sequence>
<reference evidence="2 3" key="1">
    <citation type="submission" date="2016-10" db="EMBL/GenBank/DDBJ databases">
        <authorList>
            <person name="de Groot N.N."/>
        </authorList>
    </citation>
    <scope>NUCLEOTIDE SEQUENCE [LARGE SCALE GENOMIC DNA]</scope>
    <source>
        <strain evidence="2 3">DSM 11457</strain>
    </source>
</reference>
<gene>
    <name evidence="2" type="ORF">SAMN04488077_12017</name>
</gene>
<dbReference type="RefSeq" id="WP_074787937.1">
    <property type="nucleotide sequence ID" value="NZ_FOBO01000020.1"/>
</dbReference>
<evidence type="ECO:0000256" key="1">
    <source>
        <dbReference type="SAM" id="SignalP"/>
    </source>
</evidence>
<dbReference type="Proteomes" id="UP000182160">
    <property type="component" value="Unassembled WGS sequence"/>
</dbReference>
<protein>
    <submittedName>
        <fullName evidence="2">Uncharacterized protein</fullName>
    </submittedName>
</protein>
<evidence type="ECO:0000313" key="2">
    <source>
        <dbReference type="EMBL" id="SEN54671.1"/>
    </source>
</evidence>
<name>A0A1H8HEI8_9RHOB</name>
<accession>A0A1H8HEI8</accession>
<evidence type="ECO:0000313" key="3">
    <source>
        <dbReference type="Proteomes" id="UP000182160"/>
    </source>
</evidence>
<proteinExistence type="predicted"/>
<dbReference type="EMBL" id="FOBO01000020">
    <property type="protein sequence ID" value="SEN54671.1"/>
    <property type="molecule type" value="Genomic_DNA"/>
</dbReference>
<dbReference type="AlphaFoldDB" id="A0A1H8HEI8"/>
<feature type="chain" id="PRO_5010260303" evidence="1">
    <location>
        <begin position="25"/>
        <end position="111"/>
    </location>
</feature>
<feature type="signal peptide" evidence="1">
    <location>
        <begin position="1"/>
        <end position="24"/>
    </location>
</feature>
<organism evidence="2 3">
    <name type="scientific">Roseovarius tolerans</name>
    <dbReference type="NCBI Taxonomy" id="74031"/>
    <lineage>
        <taxon>Bacteria</taxon>
        <taxon>Pseudomonadati</taxon>
        <taxon>Pseudomonadota</taxon>
        <taxon>Alphaproteobacteria</taxon>
        <taxon>Rhodobacterales</taxon>
        <taxon>Roseobacteraceae</taxon>
        <taxon>Roseovarius</taxon>
    </lineage>
</organism>
<keyword evidence="1" id="KW-0732">Signal</keyword>